<reference evidence="1" key="2">
    <citation type="submission" date="2022-06" db="UniProtKB">
        <authorList>
            <consortium name="EnsemblMetazoa"/>
        </authorList>
    </citation>
    <scope>IDENTIFICATION</scope>
    <source>
        <strain evidence="1">DF5081</strain>
    </source>
</reference>
<proteinExistence type="predicted"/>
<evidence type="ECO:0000313" key="2">
    <source>
        <dbReference type="Proteomes" id="UP000005237"/>
    </source>
</evidence>
<reference evidence="2" key="1">
    <citation type="submission" date="2010-08" db="EMBL/GenBank/DDBJ databases">
        <authorList>
            <consortium name="Caenorhabditis japonica Sequencing Consortium"/>
            <person name="Wilson R.K."/>
        </authorList>
    </citation>
    <scope>NUCLEOTIDE SEQUENCE [LARGE SCALE GENOMIC DNA]</scope>
    <source>
        <strain evidence="2">DF5081</strain>
    </source>
</reference>
<sequence>MSYIHSPQFNHYGTRLYSLFRKASSTGHYDSTWIQYFADEQKNHPFAMLFKKLRLDTMAHCSEKLDVQGSSMIEMSDLSSPTSSLHLMQHTRGVCADRVRPIAGDSDASALDGYTIFFWAA</sequence>
<keyword evidence="2" id="KW-1185">Reference proteome</keyword>
<dbReference type="AlphaFoldDB" id="A0A8R1EL24"/>
<organism evidence="1 2">
    <name type="scientific">Caenorhabditis japonica</name>
    <dbReference type="NCBI Taxonomy" id="281687"/>
    <lineage>
        <taxon>Eukaryota</taxon>
        <taxon>Metazoa</taxon>
        <taxon>Ecdysozoa</taxon>
        <taxon>Nematoda</taxon>
        <taxon>Chromadorea</taxon>
        <taxon>Rhabditida</taxon>
        <taxon>Rhabditina</taxon>
        <taxon>Rhabditomorpha</taxon>
        <taxon>Rhabditoidea</taxon>
        <taxon>Rhabditidae</taxon>
        <taxon>Peloderinae</taxon>
        <taxon>Caenorhabditis</taxon>
    </lineage>
</organism>
<protein>
    <submittedName>
        <fullName evidence="1">Uncharacterized protein</fullName>
    </submittedName>
</protein>
<accession>A0A8R1EL24</accession>
<evidence type="ECO:0000313" key="1">
    <source>
        <dbReference type="EnsemblMetazoa" id="CJA39193.1"/>
    </source>
</evidence>
<dbReference type="EnsemblMetazoa" id="CJA39193.1">
    <property type="protein sequence ID" value="CJA39193.1"/>
    <property type="gene ID" value="WBGene00215040"/>
</dbReference>
<name>A0A8R1EL24_CAEJA</name>
<dbReference type="Proteomes" id="UP000005237">
    <property type="component" value="Unassembled WGS sequence"/>
</dbReference>